<dbReference type="Proteomes" id="UP001445076">
    <property type="component" value="Unassembled WGS sequence"/>
</dbReference>
<comment type="caution">
    <text evidence="1">The sequence shown here is derived from an EMBL/GenBank/DDBJ whole genome shotgun (WGS) entry which is preliminary data.</text>
</comment>
<gene>
    <name evidence="1" type="ORF">OTU49_002200</name>
</gene>
<evidence type="ECO:0000313" key="1">
    <source>
        <dbReference type="EMBL" id="KAK8741397.1"/>
    </source>
</evidence>
<dbReference type="EMBL" id="JARKIK010000030">
    <property type="protein sequence ID" value="KAK8741400.1"/>
    <property type="molecule type" value="Genomic_DNA"/>
</dbReference>
<sequence length="108" mass="11917">MCLAAGKCSSVIARHWRMSWLLERASMLKEDTLKDVPGCWKVLQCHCKTLEDVLAAGTSFNAQGRHTEGCAWLLESAPVAFQDTGGCPGCWKVLQYFSSSLHIKVTLT</sequence>
<dbReference type="AlphaFoldDB" id="A0AAW0XBW5"/>
<dbReference type="EMBL" id="JARKIK010000030">
    <property type="protein sequence ID" value="KAK8741397.1"/>
    <property type="molecule type" value="Genomic_DNA"/>
</dbReference>
<proteinExistence type="predicted"/>
<evidence type="ECO:0000313" key="2">
    <source>
        <dbReference type="Proteomes" id="UP001445076"/>
    </source>
</evidence>
<organism evidence="1 2">
    <name type="scientific">Cherax quadricarinatus</name>
    <name type="common">Australian red claw crayfish</name>
    <dbReference type="NCBI Taxonomy" id="27406"/>
    <lineage>
        <taxon>Eukaryota</taxon>
        <taxon>Metazoa</taxon>
        <taxon>Ecdysozoa</taxon>
        <taxon>Arthropoda</taxon>
        <taxon>Crustacea</taxon>
        <taxon>Multicrustacea</taxon>
        <taxon>Malacostraca</taxon>
        <taxon>Eumalacostraca</taxon>
        <taxon>Eucarida</taxon>
        <taxon>Decapoda</taxon>
        <taxon>Pleocyemata</taxon>
        <taxon>Astacidea</taxon>
        <taxon>Parastacoidea</taxon>
        <taxon>Parastacidae</taxon>
        <taxon>Cherax</taxon>
    </lineage>
</organism>
<name>A0AAW0XBW5_CHEQU</name>
<protein>
    <submittedName>
        <fullName evidence="1">Uncharacterized protein</fullName>
    </submittedName>
</protein>
<accession>A0AAW0XBW5</accession>
<reference evidence="1 2" key="1">
    <citation type="journal article" date="2024" name="BMC Genomics">
        <title>Genome assembly of redclaw crayfish (Cherax quadricarinatus) provides insights into its immune adaptation and hypoxia tolerance.</title>
        <authorList>
            <person name="Liu Z."/>
            <person name="Zheng J."/>
            <person name="Li H."/>
            <person name="Fang K."/>
            <person name="Wang S."/>
            <person name="He J."/>
            <person name="Zhou D."/>
            <person name="Weng S."/>
            <person name="Chi M."/>
            <person name="Gu Z."/>
            <person name="He J."/>
            <person name="Li F."/>
            <person name="Wang M."/>
        </authorList>
    </citation>
    <scope>NUCLEOTIDE SEQUENCE [LARGE SCALE GENOMIC DNA]</scope>
    <source>
        <strain evidence="1">ZL_2023a</strain>
    </source>
</reference>
<reference evidence="1" key="2">
    <citation type="submission" date="2024-01" db="EMBL/GenBank/DDBJ databases">
        <authorList>
            <person name="He J."/>
            <person name="Wang M."/>
            <person name="Zheng J."/>
            <person name="Liu Z."/>
        </authorList>
    </citation>
    <scope>NUCLEOTIDE SEQUENCE</scope>
    <source>
        <strain evidence="1">ZL_2023a</strain>
        <tissue evidence="1">Muscle</tissue>
    </source>
</reference>
<keyword evidence="2" id="KW-1185">Reference proteome</keyword>